<dbReference type="OrthoDB" id="6083617at2759"/>
<evidence type="ECO:0000256" key="4">
    <source>
        <dbReference type="ARBA" id="ARBA00022989"/>
    </source>
</evidence>
<keyword evidence="5 7" id="KW-0472">Membrane</keyword>
<evidence type="ECO:0000256" key="3">
    <source>
        <dbReference type="ARBA" id="ARBA00022692"/>
    </source>
</evidence>
<dbReference type="InterPro" id="IPR007593">
    <property type="entry name" value="CD225/Dispanin_fam"/>
</dbReference>
<keyword evidence="4 7" id="KW-1133">Transmembrane helix</keyword>
<reference evidence="8 9" key="1">
    <citation type="journal article" date="2018" name="Sci. Rep.">
        <title>Genomic signatures of local adaptation to the degree of environmental predictability in rotifers.</title>
        <authorList>
            <person name="Franch-Gras L."/>
            <person name="Hahn C."/>
            <person name="Garcia-Roger E.M."/>
            <person name="Carmona M.J."/>
            <person name="Serra M."/>
            <person name="Gomez A."/>
        </authorList>
    </citation>
    <scope>NUCLEOTIDE SEQUENCE [LARGE SCALE GENOMIC DNA]</scope>
    <source>
        <strain evidence="8">HYR1</strain>
    </source>
</reference>
<dbReference type="InterPro" id="IPR051423">
    <property type="entry name" value="CD225/Dispanin"/>
</dbReference>
<evidence type="ECO:0000313" key="9">
    <source>
        <dbReference type="Proteomes" id="UP000276133"/>
    </source>
</evidence>
<name>A0A3M7R9R5_BRAPC</name>
<dbReference type="AlphaFoldDB" id="A0A3M7R9R5"/>
<gene>
    <name evidence="8" type="ORF">BpHYR1_043172</name>
</gene>
<organism evidence="8 9">
    <name type="scientific">Brachionus plicatilis</name>
    <name type="common">Marine rotifer</name>
    <name type="synonym">Brachionus muelleri</name>
    <dbReference type="NCBI Taxonomy" id="10195"/>
    <lineage>
        <taxon>Eukaryota</taxon>
        <taxon>Metazoa</taxon>
        <taxon>Spiralia</taxon>
        <taxon>Gnathifera</taxon>
        <taxon>Rotifera</taxon>
        <taxon>Eurotatoria</taxon>
        <taxon>Monogononta</taxon>
        <taxon>Pseudotrocha</taxon>
        <taxon>Ploima</taxon>
        <taxon>Brachionidae</taxon>
        <taxon>Brachionus</taxon>
    </lineage>
</organism>
<evidence type="ECO:0000256" key="7">
    <source>
        <dbReference type="SAM" id="Phobius"/>
    </source>
</evidence>
<evidence type="ECO:0000256" key="1">
    <source>
        <dbReference type="ARBA" id="ARBA00004370"/>
    </source>
</evidence>
<keyword evidence="9" id="KW-1185">Reference proteome</keyword>
<dbReference type="Proteomes" id="UP000276133">
    <property type="component" value="Unassembled WGS sequence"/>
</dbReference>
<proteinExistence type="inferred from homology"/>
<evidence type="ECO:0000313" key="8">
    <source>
        <dbReference type="EMBL" id="RNA20154.1"/>
    </source>
</evidence>
<dbReference type="PANTHER" id="PTHR14948:SF25">
    <property type="entry name" value="DUF4190 DOMAIN-CONTAINING PROTEIN"/>
    <property type="match status" value="1"/>
</dbReference>
<dbReference type="Pfam" id="PF04505">
    <property type="entry name" value="CD225"/>
    <property type="match status" value="1"/>
</dbReference>
<evidence type="ECO:0000256" key="2">
    <source>
        <dbReference type="ARBA" id="ARBA00006843"/>
    </source>
</evidence>
<sequence>MKNSKRQDLRLDHDPDNNENLNEMPYEENRYFNANRPPVQIPPRPYISENQNGMYGSNKSFNPNYQSTESPLYVPPFLMNNARNSRHNHNGPRDYLPWSIANIFICVIIAMPALFFSVQTRDHKKVGNLKKAKINSKRALVLNIIASVVGLLTILSAVILRFALYQLFVNNDVKSYNVPLIAGG</sequence>
<keyword evidence="3 7" id="KW-0812">Transmembrane</keyword>
<dbReference type="GO" id="GO:0016020">
    <property type="term" value="C:membrane"/>
    <property type="evidence" value="ECO:0007669"/>
    <property type="project" value="UniProtKB-SubCell"/>
</dbReference>
<evidence type="ECO:0000256" key="6">
    <source>
        <dbReference type="SAM" id="MobiDB-lite"/>
    </source>
</evidence>
<accession>A0A3M7R9R5</accession>
<feature type="transmembrane region" description="Helical" evidence="7">
    <location>
        <begin position="95"/>
        <end position="118"/>
    </location>
</feature>
<feature type="region of interest" description="Disordered" evidence="6">
    <location>
        <begin position="1"/>
        <end position="23"/>
    </location>
</feature>
<feature type="compositionally biased region" description="Basic and acidic residues" evidence="6">
    <location>
        <begin position="1"/>
        <end position="16"/>
    </location>
</feature>
<comment type="caution">
    <text evidence="8">The sequence shown here is derived from an EMBL/GenBank/DDBJ whole genome shotgun (WGS) entry which is preliminary data.</text>
</comment>
<evidence type="ECO:0000256" key="5">
    <source>
        <dbReference type="ARBA" id="ARBA00023136"/>
    </source>
</evidence>
<feature type="transmembrane region" description="Helical" evidence="7">
    <location>
        <begin position="139"/>
        <end position="164"/>
    </location>
</feature>
<protein>
    <submittedName>
        <fullName evidence="8">Dispanin subfamily A member 2b-like</fullName>
    </submittedName>
</protein>
<dbReference type="PANTHER" id="PTHR14948">
    <property type="entry name" value="NG5"/>
    <property type="match status" value="1"/>
</dbReference>
<comment type="subcellular location">
    <subcellularLocation>
        <location evidence="1">Membrane</location>
    </subcellularLocation>
</comment>
<comment type="similarity">
    <text evidence="2">Belongs to the CD225/Dispanin family.</text>
</comment>
<dbReference type="EMBL" id="REGN01003909">
    <property type="protein sequence ID" value="RNA20154.1"/>
    <property type="molecule type" value="Genomic_DNA"/>
</dbReference>